<evidence type="ECO:0000313" key="2">
    <source>
        <dbReference type="EMBL" id="PWR15498.1"/>
    </source>
</evidence>
<name>A0A317DLK9_9ACTN</name>
<protein>
    <submittedName>
        <fullName evidence="2">Uncharacterized protein</fullName>
    </submittedName>
</protein>
<proteinExistence type="predicted"/>
<evidence type="ECO:0000256" key="1">
    <source>
        <dbReference type="SAM" id="MobiDB-lite"/>
    </source>
</evidence>
<organism evidence="2 3">
    <name type="scientific">Micromonospora sicca</name>
    <dbReference type="NCBI Taxonomy" id="2202420"/>
    <lineage>
        <taxon>Bacteria</taxon>
        <taxon>Bacillati</taxon>
        <taxon>Actinomycetota</taxon>
        <taxon>Actinomycetes</taxon>
        <taxon>Micromonosporales</taxon>
        <taxon>Micromonosporaceae</taxon>
        <taxon>Micromonospora</taxon>
    </lineage>
</organism>
<dbReference type="AlphaFoldDB" id="A0A317DLK9"/>
<sequence>MQAAAMSLTAVAAAVAVVRASRRRAVGDAPAGDLPALGDSAFADAGRSPIAGGTALRDKDTASSAAAAR</sequence>
<dbReference type="EMBL" id="QGKS01000181">
    <property type="protein sequence ID" value="PWR15498.1"/>
    <property type="molecule type" value="Genomic_DNA"/>
</dbReference>
<gene>
    <name evidence="2" type="ORF">DKT69_10420</name>
</gene>
<dbReference type="Proteomes" id="UP000246050">
    <property type="component" value="Unassembled WGS sequence"/>
</dbReference>
<comment type="caution">
    <text evidence="2">The sequence shown here is derived from an EMBL/GenBank/DDBJ whole genome shotgun (WGS) entry which is preliminary data.</text>
</comment>
<evidence type="ECO:0000313" key="3">
    <source>
        <dbReference type="Proteomes" id="UP000246050"/>
    </source>
</evidence>
<accession>A0A317DLK9</accession>
<feature type="region of interest" description="Disordered" evidence="1">
    <location>
        <begin position="49"/>
        <end position="69"/>
    </location>
</feature>
<reference evidence="2 3" key="1">
    <citation type="submission" date="2018-05" db="EMBL/GenBank/DDBJ databases">
        <title>Micromonosporas from Atacama Desert.</title>
        <authorList>
            <person name="Carro L."/>
            <person name="Golinska P."/>
            <person name="Klenk H.-P."/>
            <person name="Goodfellow M."/>
        </authorList>
    </citation>
    <scope>NUCLEOTIDE SEQUENCE [LARGE SCALE GENOMIC DNA]</scope>
    <source>
        <strain evidence="2 3">4G51</strain>
    </source>
</reference>